<feature type="compositionally biased region" description="Low complexity" evidence="1">
    <location>
        <begin position="116"/>
        <end position="140"/>
    </location>
</feature>
<reference evidence="2" key="2">
    <citation type="submission" date="2020-10" db="EMBL/GenBank/DDBJ databases">
        <authorList>
            <person name="Cooper E.A."/>
            <person name="Brenton Z.W."/>
            <person name="Flinn B.S."/>
            <person name="Jenkins J."/>
            <person name="Shu S."/>
            <person name="Flowers D."/>
            <person name="Luo F."/>
            <person name="Wang Y."/>
            <person name="Xia P."/>
            <person name="Barry K."/>
            <person name="Daum C."/>
            <person name="Lipzen A."/>
            <person name="Yoshinaga Y."/>
            <person name="Schmutz J."/>
            <person name="Saski C."/>
            <person name="Vermerris W."/>
            <person name="Kresovich S."/>
        </authorList>
    </citation>
    <scope>NUCLEOTIDE SEQUENCE</scope>
</reference>
<name>A0A921S137_SORBI</name>
<evidence type="ECO:0008006" key="4">
    <source>
        <dbReference type="Google" id="ProtNLM"/>
    </source>
</evidence>
<feature type="region of interest" description="Disordered" evidence="1">
    <location>
        <begin position="115"/>
        <end position="182"/>
    </location>
</feature>
<evidence type="ECO:0000256" key="1">
    <source>
        <dbReference type="SAM" id="MobiDB-lite"/>
    </source>
</evidence>
<reference evidence="2" key="1">
    <citation type="journal article" date="2019" name="BMC Genomics">
        <title>A new reference genome for Sorghum bicolor reveals high levels of sequence similarity between sweet and grain genotypes: implications for the genetics of sugar metabolism.</title>
        <authorList>
            <person name="Cooper E.A."/>
            <person name="Brenton Z.W."/>
            <person name="Flinn B.S."/>
            <person name="Jenkins J."/>
            <person name="Shu S."/>
            <person name="Flowers D."/>
            <person name="Luo F."/>
            <person name="Wang Y."/>
            <person name="Xia P."/>
            <person name="Barry K."/>
            <person name="Daum C."/>
            <person name="Lipzen A."/>
            <person name="Yoshinaga Y."/>
            <person name="Schmutz J."/>
            <person name="Saski C."/>
            <person name="Vermerris W."/>
            <person name="Kresovich S."/>
        </authorList>
    </citation>
    <scope>NUCLEOTIDE SEQUENCE</scope>
</reference>
<organism evidence="2 3">
    <name type="scientific">Sorghum bicolor</name>
    <name type="common">Sorghum</name>
    <name type="synonym">Sorghum vulgare</name>
    <dbReference type="NCBI Taxonomy" id="4558"/>
    <lineage>
        <taxon>Eukaryota</taxon>
        <taxon>Viridiplantae</taxon>
        <taxon>Streptophyta</taxon>
        <taxon>Embryophyta</taxon>
        <taxon>Tracheophyta</taxon>
        <taxon>Spermatophyta</taxon>
        <taxon>Magnoliopsida</taxon>
        <taxon>Liliopsida</taxon>
        <taxon>Poales</taxon>
        <taxon>Poaceae</taxon>
        <taxon>PACMAD clade</taxon>
        <taxon>Panicoideae</taxon>
        <taxon>Andropogonodae</taxon>
        <taxon>Andropogoneae</taxon>
        <taxon>Sorghinae</taxon>
        <taxon>Sorghum</taxon>
    </lineage>
</organism>
<dbReference type="EMBL" id="CM027680">
    <property type="protein sequence ID" value="KAG0550169.1"/>
    <property type="molecule type" value="Genomic_DNA"/>
</dbReference>
<feature type="compositionally biased region" description="Low complexity" evidence="1">
    <location>
        <begin position="24"/>
        <end position="41"/>
    </location>
</feature>
<evidence type="ECO:0000313" key="2">
    <source>
        <dbReference type="EMBL" id="KAG0550169.1"/>
    </source>
</evidence>
<dbReference type="Proteomes" id="UP000807115">
    <property type="component" value="Chromosome 1"/>
</dbReference>
<protein>
    <recommendedName>
        <fullName evidence="4">Myb-like domain-containing protein</fullName>
    </recommendedName>
</protein>
<sequence>MERPPGFFSNLLNQGSPSQYSPEGSGQFSPPTPQSQFPFGTSNILQNCNPFGPRGTHPPYGQSAPSFQGVQQQGSWLQAPPPGFQGFHLHKSVGPSSAVVGNRPPSVLQFAHLGGAAANASSHGSESSSQCSAQQEKQSANIEELSDSSEEEPKRRQRINWSEEENDRLFSAWTKHSENGKS</sequence>
<proteinExistence type="predicted"/>
<gene>
    <name evidence="2" type="ORF">BDA96_01G316000</name>
</gene>
<evidence type="ECO:0000313" key="3">
    <source>
        <dbReference type="Proteomes" id="UP000807115"/>
    </source>
</evidence>
<comment type="caution">
    <text evidence="2">The sequence shown here is derived from an EMBL/GenBank/DDBJ whole genome shotgun (WGS) entry which is preliminary data.</text>
</comment>
<feature type="region of interest" description="Disordered" evidence="1">
    <location>
        <begin position="1"/>
        <end position="103"/>
    </location>
</feature>
<dbReference type="AlphaFoldDB" id="A0A921S137"/>
<feature type="compositionally biased region" description="Polar residues" evidence="1">
    <location>
        <begin position="63"/>
        <end position="76"/>
    </location>
</feature>
<feature type="compositionally biased region" description="Polar residues" evidence="1">
    <location>
        <begin position="10"/>
        <end position="22"/>
    </location>
</feature>
<accession>A0A921S137</accession>